<reference evidence="1 2" key="1">
    <citation type="journal article" date="2006" name="Proc. Natl. Acad. Sci. U.S.A.">
        <title>Burkholderia xenovorans LB400 harbors a multi-replicon, 9.73-Mbp genome shaped for versatility.</title>
        <authorList>
            <person name="Chain P.S."/>
            <person name="Denef V.J."/>
            <person name="Konstantinidis K.T."/>
            <person name="Vergez L.M."/>
            <person name="Agullo L."/>
            <person name="Reyes V.L."/>
            <person name="Hauser L."/>
            <person name="Cordova M."/>
            <person name="Gomez L."/>
            <person name="Gonzalez M."/>
            <person name="Land M."/>
            <person name="Lao V."/>
            <person name="Larimer F."/>
            <person name="LiPuma J.J."/>
            <person name="Mahenthiralingam E."/>
            <person name="Malfatti S.A."/>
            <person name="Marx C.J."/>
            <person name="Parnell J.J."/>
            <person name="Ramette A."/>
            <person name="Richardson P."/>
            <person name="Seeger M."/>
            <person name="Smith D."/>
            <person name="Spilker T."/>
            <person name="Sul W.J."/>
            <person name="Tsoi T.V."/>
            <person name="Ulrich L.E."/>
            <person name="Zhulin I.B."/>
            <person name="Tiedje J.M."/>
        </authorList>
    </citation>
    <scope>NUCLEOTIDE SEQUENCE [LARGE SCALE GENOMIC DNA]</scope>
    <source>
        <strain evidence="1 2">LB400</strain>
    </source>
</reference>
<organism evidence="1 2">
    <name type="scientific">Paraburkholderia xenovorans (strain LB400)</name>
    <dbReference type="NCBI Taxonomy" id="266265"/>
    <lineage>
        <taxon>Bacteria</taxon>
        <taxon>Pseudomonadati</taxon>
        <taxon>Pseudomonadota</taxon>
        <taxon>Betaproteobacteria</taxon>
        <taxon>Burkholderiales</taxon>
        <taxon>Burkholderiaceae</taxon>
        <taxon>Paraburkholderia</taxon>
    </lineage>
</organism>
<protein>
    <submittedName>
        <fullName evidence="1">Uncharacterized protein</fullName>
    </submittedName>
</protein>
<proteinExistence type="predicted"/>
<accession>Q13LA4</accession>
<dbReference type="AlphaFoldDB" id="Q13LA4"/>
<evidence type="ECO:0000313" key="2">
    <source>
        <dbReference type="Proteomes" id="UP000001817"/>
    </source>
</evidence>
<evidence type="ECO:0000313" key="1">
    <source>
        <dbReference type="EMBL" id="ABE35135.1"/>
    </source>
</evidence>
<dbReference type="EMBL" id="CP000271">
    <property type="protein sequence ID" value="ABE35135.1"/>
    <property type="molecule type" value="Genomic_DNA"/>
</dbReference>
<sequence length="88" mass="10106">MLMKLKPRCAAIRRRSHQPSACVLTIANNSTISIATLPIWQTSIYYVMLTISLNDDLSINRYQHLHMEFRCSQSGVTRTRIRPYAPIA</sequence>
<gene>
    <name evidence="1" type="ORF">Bxe_B0819</name>
</gene>
<dbReference type="Proteomes" id="UP000001817">
    <property type="component" value="Chromosome 2"/>
</dbReference>
<dbReference type="KEGG" id="bxe:Bxe_B0819"/>
<name>Q13LA4_PARXL</name>
<keyword evidence="2" id="KW-1185">Reference proteome</keyword>